<organism evidence="3 4">
    <name type="scientific">Sphingomonas rhizophila</name>
    <dbReference type="NCBI Taxonomy" id="2071607"/>
    <lineage>
        <taxon>Bacteria</taxon>
        <taxon>Pseudomonadati</taxon>
        <taxon>Pseudomonadota</taxon>
        <taxon>Alphaproteobacteria</taxon>
        <taxon>Sphingomonadales</taxon>
        <taxon>Sphingomonadaceae</taxon>
        <taxon>Sphingomonas</taxon>
    </lineage>
</organism>
<feature type="region of interest" description="Disordered" evidence="1">
    <location>
        <begin position="1"/>
        <end position="24"/>
    </location>
</feature>
<evidence type="ECO:0000256" key="1">
    <source>
        <dbReference type="SAM" id="MobiDB-lite"/>
    </source>
</evidence>
<feature type="domain" description="DUF5681" evidence="2">
    <location>
        <begin position="4"/>
        <end position="80"/>
    </location>
</feature>
<dbReference type="EMBL" id="CP060717">
    <property type="protein sequence ID" value="QNN65230.1"/>
    <property type="molecule type" value="Genomic_DNA"/>
</dbReference>
<reference evidence="3 4" key="1">
    <citation type="submission" date="2020-08" db="EMBL/GenBank/DDBJ databases">
        <title>Genome sequence of Sphingomonas rhizophila KACC 19189T.</title>
        <authorList>
            <person name="Hyun D.-W."/>
            <person name="Bae J.-W."/>
        </authorList>
    </citation>
    <scope>NUCLEOTIDE SEQUENCE [LARGE SCALE GENOMIC DNA]</scope>
    <source>
        <strain evidence="3 4">KACC 19189</strain>
    </source>
</reference>
<gene>
    <name evidence="3" type="ORF">H9L12_00820</name>
</gene>
<protein>
    <recommendedName>
        <fullName evidence="2">DUF5681 domain-containing protein</fullName>
    </recommendedName>
</protein>
<accession>A0A7G9SBK5</accession>
<dbReference type="Pfam" id="PF18932">
    <property type="entry name" value="DUF5681"/>
    <property type="match status" value="1"/>
</dbReference>
<evidence type="ECO:0000259" key="2">
    <source>
        <dbReference type="Pfam" id="PF18932"/>
    </source>
</evidence>
<dbReference type="Proteomes" id="UP000515955">
    <property type="component" value="Chromosome"/>
</dbReference>
<evidence type="ECO:0000313" key="3">
    <source>
        <dbReference type="EMBL" id="QNN65230.1"/>
    </source>
</evidence>
<name>A0A7G9SBK5_9SPHN</name>
<proteinExistence type="predicted"/>
<dbReference type="RefSeq" id="WP_187542227.1">
    <property type="nucleotide sequence ID" value="NZ_CP060717.1"/>
</dbReference>
<dbReference type="InterPro" id="IPR043736">
    <property type="entry name" value="DUF5681"/>
</dbReference>
<sequence>MSGGRFVKGQSGNPNGRPKARRPNVSAFDIIFDKKLSSSQGGVEQEISVDEALELQTYQGALKGSKMAVRAVLKMIAKREAAVLKTAPPGLHTRWNGSGKKTRETPTMRCCCWG</sequence>
<dbReference type="AlphaFoldDB" id="A0A7G9SBK5"/>
<dbReference type="KEGG" id="srhi:H9L12_00820"/>
<evidence type="ECO:0000313" key="4">
    <source>
        <dbReference type="Proteomes" id="UP000515955"/>
    </source>
</evidence>
<keyword evidence="4" id="KW-1185">Reference proteome</keyword>